<feature type="transmembrane region" description="Helical" evidence="1">
    <location>
        <begin position="41"/>
        <end position="58"/>
    </location>
</feature>
<dbReference type="EMBL" id="CP019729">
    <property type="protein sequence ID" value="AQS54406.1"/>
    <property type="molecule type" value="Genomic_DNA"/>
</dbReference>
<keyword evidence="2" id="KW-0614">Plasmid</keyword>
<reference evidence="2 3" key="1">
    <citation type="journal article" date="2014" name="Int. J. Syst. Evol. Microbiol.">
        <title>Jeotgalibaca dankookensis gen. nov., sp. nov., a member of the family Carnobacteriaceae, isolated from seujeot (Korean traditional food).</title>
        <authorList>
            <person name="Lee D.G."/>
            <person name="Trujillo M.E."/>
            <person name="Kang H."/>
            <person name="Ahn T.Y."/>
        </authorList>
    </citation>
    <scope>NUCLEOTIDE SEQUENCE [LARGE SCALE GENOMIC DNA]</scope>
    <source>
        <strain evidence="2 3">EX-07</strain>
        <plasmid evidence="3">Plasmid</plasmid>
    </source>
</reference>
<keyword evidence="1" id="KW-1133">Transmembrane helix</keyword>
<feature type="transmembrane region" description="Helical" evidence="1">
    <location>
        <begin position="70"/>
        <end position="90"/>
    </location>
</feature>
<keyword evidence="1" id="KW-0812">Transmembrane</keyword>
<dbReference type="Proteomes" id="UP000188993">
    <property type="component" value="Plasmid unnamed"/>
</dbReference>
<evidence type="ECO:0000313" key="2">
    <source>
        <dbReference type="EMBL" id="AQS54406.1"/>
    </source>
</evidence>
<dbReference type="InterPro" id="IPR021560">
    <property type="entry name" value="DUF3021"/>
</dbReference>
<geneLocation type="plasmid" evidence="3"/>
<evidence type="ECO:0000313" key="3">
    <source>
        <dbReference type="Proteomes" id="UP000188993"/>
    </source>
</evidence>
<protein>
    <recommendedName>
        <fullName evidence="4">DUF3021 domain-containing protein</fullName>
    </recommendedName>
</protein>
<organism evidence="2 3">
    <name type="scientific">Jeotgalibaca dankookensis</name>
    <dbReference type="NCBI Taxonomy" id="708126"/>
    <lineage>
        <taxon>Bacteria</taxon>
        <taxon>Bacillati</taxon>
        <taxon>Bacillota</taxon>
        <taxon>Bacilli</taxon>
        <taxon>Lactobacillales</taxon>
        <taxon>Carnobacteriaceae</taxon>
        <taxon>Jeotgalibaca</taxon>
    </lineage>
</organism>
<dbReference type="AlphaFoldDB" id="A0A1S6IS80"/>
<gene>
    <name evidence="2" type="ORF">BW727_200003</name>
</gene>
<evidence type="ECO:0008006" key="4">
    <source>
        <dbReference type="Google" id="ProtNLM"/>
    </source>
</evidence>
<sequence length="130" mass="15153">MFIVMNFFLRGLKRGFFLFSFMSVLSLMSYFTGAFSNSKALLFYGVILLFLGMASVIYEIRTWSFKKQIIVHYLIMLVTIFPTLLISGFFPVDSLNNLIDVFVRFNKTGLILFVVSSIIFRIRIKYHQSN</sequence>
<feature type="transmembrane region" description="Helical" evidence="1">
    <location>
        <begin position="102"/>
        <end position="122"/>
    </location>
</feature>
<evidence type="ECO:0000256" key="1">
    <source>
        <dbReference type="SAM" id="Phobius"/>
    </source>
</evidence>
<accession>A0A1S6IS80</accession>
<dbReference type="KEGG" id="jda:BW727_200003"/>
<dbReference type="Pfam" id="PF11457">
    <property type="entry name" value="DUF3021"/>
    <property type="match status" value="1"/>
</dbReference>
<feature type="transmembrane region" description="Helical" evidence="1">
    <location>
        <begin position="15"/>
        <end position="35"/>
    </location>
</feature>
<keyword evidence="1" id="KW-0472">Membrane</keyword>
<proteinExistence type="predicted"/>
<name>A0A1S6IS80_9LACT</name>
<keyword evidence="3" id="KW-1185">Reference proteome</keyword>